<evidence type="ECO:0000256" key="9">
    <source>
        <dbReference type="ARBA" id="ARBA00023163"/>
    </source>
</evidence>
<dbReference type="AlphaFoldDB" id="A0AAJ7FGD2"/>
<dbReference type="InterPro" id="IPR011615">
    <property type="entry name" value="p53_DNA-bd"/>
</dbReference>
<dbReference type="SUPFAM" id="SSF49417">
    <property type="entry name" value="p53-like transcription factors"/>
    <property type="match status" value="1"/>
</dbReference>
<dbReference type="InterPro" id="IPR008967">
    <property type="entry name" value="p53-like_TF_DNA-bd_sf"/>
</dbReference>
<dbReference type="GO" id="GO:0005634">
    <property type="term" value="C:nucleus"/>
    <property type="evidence" value="ECO:0007669"/>
    <property type="project" value="UniProtKB-SubCell"/>
</dbReference>
<dbReference type="InterPro" id="IPR012346">
    <property type="entry name" value="p53/RUNT-type_TF_DNA-bd_sf"/>
</dbReference>
<dbReference type="InterPro" id="IPR002117">
    <property type="entry name" value="p53_tumour_suppressor"/>
</dbReference>
<feature type="binding site" evidence="11">
    <location>
        <position position="218"/>
    </location>
    <ligand>
        <name>Zn(2+)</name>
        <dbReference type="ChEBI" id="CHEBI:29105"/>
    </ligand>
</feature>
<organism evidence="14 15">
    <name type="scientific">Cephus cinctus</name>
    <name type="common">Wheat stem sawfly</name>
    <dbReference type="NCBI Taxonomy" id="211228"/>
    <lineage>
        <taxon>Eukaryota</taxon>
        <taxon>Metazoa</taxon>
        <taxon>Ecdysozoa</taxon>
        <taxon>Arthropoda</taxon>
        <taxon>Hexapoda</taxon>
        <taxon>Insecta</taxon>
        <taxon>Pterygota</taxon>
        <taxon>Neoptera</taxon>
        <taxon>Endopterygota</taxon>
        <taxon>Hymenoptera</taxon>
        <taxon>Cephoidea</taxon>
        <taxon>Cephidae</taxon>
        <taxon>Cephus</taxon>
    </lineage>
</organism>
<dbReference type="GO" id="GO:0046872">
    <property type="term" value="F:metal ion binding"/>
    <property type="evidence" value="ECO:0007669"/>
    <property type="project" value="UniProtKB-KW"/>
</dbReference>
<feature type="site" description="Interaction with DNA" evidence="12">
    <location>
        <position position="97"/>
    </location>
</feature>
<evidence type="ECO:0000313" key="14">
    <source>
        <dbReference type="Proteomes" id="UP000694920"/>
    </source>
</evidence>
<keyword evidence="6" id="KW-0805">Transcription regulation</keyword>
<proteinExistence type="inferred from homology"/>
<evidence type="ECO:0000256" key="2">
    <source>
        <dbReference type="ARBA" id="ARBA00006167"/>
    </source>
</evidence>
<dbReference type="GeneID" id="107265501"/>
<dbReference type="GO" id="GO:0000978">
    <property type="term" value="F:RNA polymerase II cis-regulatory region sequence-specific DNA binding"/>
    <property type="evidence" value="ECO:0007669"/>
    <property type="project" value="TreeGrafter"/>
</dbReference>
<evidence type="ECO:0000256" key="5">
    <source>
        <dbReference type="ARBA" id="ARBA00022833"/>
    </source>
</evidence>
<keyword evidence="5 11" id="KW-0862">Zinc</keyword>
<keyword evidence="8" id="KW-0010">Activator</keyword>
<keyword evidence="14" id="KW-1185">Reference proteome</keyword>
<sequence length="354" mass="40046">MTHNNILSDSQESALIDDATYQEVLDQSIDIEKLLGSDLLQEQEEKCNIHYEQIGPDVSYPILQVAPQTPQTYIPVKDSFAGPWNFKLLTNNQNSGKQWEYSVPLNKVFINMMLTLPLKFKWDIMEQGGMWLRTMMVFSLDQYQSHPVQRCPNHMSATDQSNKNVSPEMVKHVVRCLQSDCNYEETNGHFSVVAPLARPQAGADYVPVNFQFFCKNSCSSGMNRRPTELLFILEDSHGGVHGRQTLPVRICSCPRRDKIKEEAEVPGTRNYVAVSGGKKRKISIPQGKKLAIPLTTVNSSNTDVYSLSFNVVGKENSKLVLKYAYDIMAGDVSRNESLHDSYKPYMDALLQKKP</sequence>
<reference evidence="15" key="1">
    <citation type="submission" date="2025-08" db="UniProtKB">
        <authorList>
            <consortium name="RefSeq"/>
        </authorList>
    </citation>
    <scope>IDENTIFICATION</scope>
</reference>
<evidence type="ECO:0000256" key="3">
    <source>
        <dbReference type="ARBA" id="ARBA00022703"/>
    </source>
</evidence>
<comment type="subcellular location">
    <subcellularLocation>
        <location evidence="1">Nucleus</location>
    </subcellularLocation>
</comment>
<dbReference type="Gene3D" id="2.60.40.720">
    <property type="match status" value="1"/>
</dbReference>
<keyword evidence="4 11" id="KW-0479">Metal-binding</keyword>
<dbReference type="Proteomes" id="UP000694920">
    <property type="component" value="Unplaced"/>
</dbReference>
<keyword evidence="7" id="KW-0238">DNA-binding</keyword>
<evidence type="ECO:0000256" key="4">
    <source>
        <dbReference type="ARBA" id="ARBA00022723"/>
    </source>
</evidence>
<evidence type="ECO:0000256" key="12">
    <source>
        <dbReference type="PIRSR" id="PIRSR602117-2"/>
    </source>
</evidence>
<feature type="binding site" evidence="11">
    <location>
        <position position="214"/>
    </location>
    <ligand>
        <name>Zn(2+)</name>
        <dbReference type="ChEBI" id="CHEBI:29105"/>
    </ligand>
</feature>
<dbReference type="CTD" id="2768677"/>
<gene>
    <name evidence="15" type="primary">LOC107265501</name>
</gene>
<dbReference type="CDD" id="cd08367">
    <property type="entry name" value="P53"/>
    <property type="match status" value="1"/>
</dbReference>
<dbReference type="KEGG" id="ccin:107265501"/>
<dbReference type="RefSeq" id="XP_015590492.1">
    <property type="nucleotide sequence ID" value="XM_015735006.2"/>
</dbReference>
<evidence type="ECO:0000256" key="7">
    <source>
        <dbReference type="ARBA" id="ARBA00023125"/>
    </source>
</evidence>
<feature type="binding site" evidence="11">
    <location>
        <position position="154"/>
    </location>
    <ligand>
        <name>Zn(2+)</name>
        <dbReference type="ChEBI" id="CHEBI:29105"/>
    </ligand>
</feature>
<evidence type="ECO:0000256" key="11">
    <source>
        <dbReference type="PIRSR" id="PIRSR602117-1"/>
    </source>
</evidence>
<accession>A0AAJ7FGD2</accession>
<evidence type="ECO:0000256" key="10">
    <source>
        <dbReference type="ARBA" id="ARBA00023242"/>
    </source>
</evidence>
<evidence type="ECO:0000256" key="1">
    <source>
        <dbReference type="ARBA" id="ARBA00004123"/>
    </source>
</evidence>
<evidence type="ECO:0000256" key="6">
    <source>
        <dbReference type="ARBA" id="ARBA00023015"/>
    </source>
</evidence>
<dbReference type="PANTHER" id="PTHR11447">
    <property type="entry name" value="CELLULAR TUMOR ANTIGEN P53"/>
    <property type="match status" value="1"/>
</dbReference>
<feature type="binding site" evidence="11">
    <location>
        <position position="151"/>
    </location>
    <ligand>
        <name>Zn(2+)</name>
        <dbReference type="ChEBI" id="CHEBI:29105"/>
    </ligand>
</feature>
<dbReference type="PANTHER" id="PTHR11447:SF16">
    <property type="entry name" value="P53 PROTEIN LONG FORM VARIANT 1"/>
    <property type="match status" value="1"/>
</dbReference>
<keyword evidence="9" id="KW-0804">Transcription</keyword>
<keyword evidence="3" id="KW-0053">Apoptosis</keyword>
<keyword evidence="10" id="KW-0539">Nucleus</keyword>
<name>A0AAJ7FGD2_CEPCN</name>
<comment type="similarity">
    <text evidence="2">Belongs to the p53 family.</text>
</comment>
<feature type="domain" description="p53 DNA-binding" evidence="13">
    <location>
        <begin position="77"/>
        <end position="263"/>
    </location>
</feature>
<evidence type="ECO:0000256" key="8">
    <source>
        <dbReference type="ARBA" id="ARBA00023159"/>
    </source>
</evidence>
<dbReference type="PRINTS" id="PR00386">
    <property type="entry name" value="P53SUPPRESSR"/>
</dbReference>
<dbReference type="GO" id="GO:0000981">
    <property type="term" value="F:DNA-binding transcription factor activity, RNA polymerase II-specific"/>
    <property type="evidence" value="ECO:0007669"/>
    <property type="project" value="TreeGrafter"/>
</dbReference>
<dbReference type="Pfam" id="PF00870">
    <property type="entry name" value="P53"/>
    <property type="match status" value="1"/>
</dbReference>
<dbReference type="GO" id="GO:0006915">
    <property type="term" value="P:apoptotic process"/>
    <property type="evidence" value="ECO:0007669"/>
    <property type="project" value="UniProtKB-KW"/>
</dbReference>
<evidence type="ECO:0000313" key="15">
    <source>
        <dbReference type="RefSeq" id="XP_015590492.1"/>
    </source>
</evidence>
<protein>
    <submittedName>
        <fullName evidence="15">Cellular tumor antigen p53</fullName>
    </submittedName>
</protein>
<comment type="cofactor">
    <cofactor evidence="11">
        <name>Zn(2+)</name>
        <dbReference type="ChEBI" id="CHEBI:29105"/>
    </cofactor>
    <text evidence="11">Binds 1 zinc ion per subunit.</text>
</comment>
<evidence type="ECO:0000259" key="13">
    <source>
        <dbReference type="Pfam" id="PF00870"/>
    </source>
</evidence>